<dbReference type="Gene3D" id="3.40.50.2000">
    <property type="entry name" value="Glycogen Phosphorylase B"/>
    <property type="match status" value="1"/>
</dbReference>
<sequence length="491" mass="56556">MARLADTLTEANHSVTFFMPIFDETRKDQLGVKLTKDVIILNDPHQETFTIDNITETFWHINVNSNTGHHLFEPLRKQTVSACRNIFQSKELIEKLAAKKFDVAIAEPVMSCGLALFRHLGIEKVVMSSSCPNYDNVLDAMGEPAETSYWPSIFSEASGDQMSFSERIENYDMYHVMVKIYNAMQDDEIKMVRSIIGEDFPGWRQLIADASLHFTNSIPYLDFPRASIQKTVDIGGITVDIEAIKPLSSKWDDILNKRPKNMFLSFGSLAKSCEMPMEFKKNLLEVFRSEPDVTFIWKYESEDVEFGKGVENVEFVKWAPQTSLLNDDRVNAFLGHGGLGSTYETTFLGKPSIMVPIFFDQTRNSHMLRRLETSITLHKRDIGDFKKLKSAFHEILHNKKYAVNAAKVAQVVRDQPLTPKQILVKYVEFVGKYGPFHHMTPYGLKMPWYQRYSYDVYVFKFFMYLFPILIGSVVVKYIFGILTIRIVKRKE</sequence>
<dbReference type="InterPro" id="IPR002213">
    <property type="entry name" value="UDP_glucos_trans"/>
</dbReference>
<dbReference type="FunFam" id="3.40.50.2000:FF:000038">
    <property type="entry name" value="UDP-GlucuronosylTransferase"/>
    <property type="match status" value="1"/>
</dbReference>
<keyword evidence="8 11" id="KW-1133">Transmembrane helix</keyword>
<comment type="subcellular location">
    <subcellularLocation>
        <location evidence="1">Membrane</location>
        <topology evidence="1">Single-pass membrane protein</topology>
    </subcellularLocation>
</comment>
<keyword evidence="5" id="KW-0808">Transferase</keyword>
<dbReference type="Pfam" id="PF00201">
    <property type="entry name" value="UDPGT"/>
    <property type="match status" value="1"/>
</dbReference>
<evidence type="ECO:0000256" key="6">
    <source>
        <dbReference type="ARBA" id="ARBA00022692"/>
    </source>
</evidence>
<feature type="transmembrane region" description="Helical" evidence="11">
    <location>
        <begin position="461"/>
        <end position="487"/>
    </location>
</feature>
<evidence type="ECO:0000256" key="7">
    <source>
        <dbReference type="ARBA" id="ARBA00022729"/>
    </source>
</evidence>
<dbReference type="STRING" id="1561998.A0A1I7TBN8"/>
<dbReference type="GO" id="GO:0016020">
    <property type="term" value="C:membrane"/>
    <property type="evidence" value="ECO:0007669"/>
    <property type="project" value="UniProtKB-SubCell"/>
</dbReference>
<evidence type="ECO:0000256" key="10">
    <source>
        <dbReference type="ARBA" id="ARBA00047475"/>
    </source>
</evidence>
<evidence type="ECO:0000256" key="8">
    <source>
        <dbReference type="ARBA" id="ARBA00022989"/>
    </source>
</evidence>
<keyword evidence="7" id="KW-0732">Signal</keyword>
<dbReference type="SUPFAM" id="SSF53756">
    <property type="entry name" value="UDP-Glycosyltransferase/glycogen phosphorylase"/>
    <property type="match status" value="1"/>
</dbReference>
<dbReference type="PANTHER" id="PTHR48043">
    <property type="entry name" value="EG:EG0003.4 PROTEIN-RELATED"/>
    <property type="match status" value="1"/>
</dbReference>
<evidence type="ECO:0000313" key="12">
    <source>
        <dbReference type="Proteomes" id="UP000095282"/>
    </source>
</evidence>
<evidence type="ECO:0000256" key="3">
    <source>
        <dbReference type="ARBA" id="ARBA00012544"/>
    </source>
</evidence>
<dbReference type="eggNOG" id="KOG1192">
    <property type="taxonomic scope" value="Eukaryota"/>
</dbReference>
<name>A0A1I7TBN8_9PELO</name>
<dbReference type="PANTHER" id="PTHR48043:SF39">
    <property type="entry name" value="GLUCURONOSYLTRANSFERASE"/>
    <property type="match status" value="1"/>
</dbReference>
<comment type="catalytic activity">
    <reaction evidence="10">
        <text>glucuronate acceptor + UDP-alpha-D-glucuronate = acceptor beta-D-glucuronoside + UDP + H(+)</text>
        <dbReference type="Rhea" id="RHEA:21032"/>
        <dbReference type="ChEBI" id="CHEBI:15378"/>
        <dbReference type="ChEBI" id="CHEBI:58052"/>
        <dbReference type="ChEBI" id="CHEBI:58223"/>
        <dbReference type="ChEBI" id="CHEBI:132367"/>
        <dbReference type="ChEBI" id="CHEBI:132368"/>
        <dbReference type="EC" id="2.4.1.17"/>
    </reaction>
</comment>
<keyword evidence="6 11" id="KW-0812">Transmembrane</keyword>
<keyword evidence="9 11" id="KW-0472">Membrane</keyword>
<reference evidence="13" key="1">
    <citation type="submission" date="2016-11" db="UniProtKB">
        <authorList>
            <consortium name="WormBaseParasite"/>
        </authorList>
    </citation>
    <scope>IDENTIFICATION</scope>
</reference>
<evidence type="ECO:0000256" key="2">
    <source>
        <dbReference type="ARBA" id="ARBA00009995"/>
    </source>
</evidence>
<dbReference type="InterPro" id="IPR050271">
    <property type="entry name" value="UDP-glycosyltransferase"/>
</dbReference>
<evidence type="ECO:0000256" key="1">
    <source>
        <dbReference type="ARBA" id="ARBA00004167"/>
    </source>
</evidence>
<proteinExistence type="inferred from homology"/>
<evidence type="ECO:0000256" key="4">
    <source>
        <dbReference type="ARBA" id="ARBA00022676"/>
    </source>
</evidence>
<dbReference type="Proteomes" id="UP000095282">
    <property type="component" value="Unplaced"/>
</dbReference>
<keyword evidence="12" id="KW-1185">Reference proteome</keyword>
<evidence type="ECO:0000256" key="9">
    <source>
        <dbReference type="ARBA" id="ARBA00023136"/>
    </source>
</evidence>
<protein>
    <recommendedName>
        <fullName evidence="3">glucuronosyltransferase</fullName>
        <ecNumber evidence="3">2.4.1.17</ecNumber>
    </recommendedName>
</protein>
<dbReference type="EC" id="2.4.1.17" evidence="3"/>
<comment type="similarity">
    <text evidence="2">Belongs to the UDP-glycosyltransferase family.</text>
</comment>
<dbReference type="CDD" id="cd03784">
    <property type="entry name" value="GT1_Gtf-like"/>
    <property type="match status" value="1"/>
</dbReference>
<evidence type="ECO:0000256" key="11">
    <source>
        <dbReference type="SAM" id="Phobius"/>
    </source>
</evidence>
<keyword evidence="4" id="KW-0328">Glycosyltransferase</keyword>
<evidence type="ECO:0000313" key="13">
    <source>
        <dbReference type="WBParaSite" id="Csp11.Scaffold574.g4368.t1"/>
    </source>
</evidence>
<dbReference type="AlphaFoldDB" id="A0A1I7TBN8"/>
<dbReference type="GO" id="GO:0015020">
    <property type="term" value="F:glucuronosyltransferase activity"/>
    <property type="evidence" value="ECO:0007669"/>
    <property type="project" value="UniProtKB-EC"/>
</dbReference>
<accession>A0A1I7TBN8</accession>
<evidence type="ECO:0000256" key="5">
    <source>
        <dbReference type="ARBA" id="ARBA00022679"/>
    </source>
</evidence>
<organism evidence="12 13">
    <name type="scientific">Caenorhabditis tropicalis</name>
    <dbReference type="NCBI Taxonomy" id="1561998"/>
    <lineage>
        <taxon>Eukaryota</taxon>
        <taxon>Metazoa</taxon>
        <taxon>Ecdysozoa</taxon>
        <taxon>Nematoda</taxon>
        <taxon>Chromadorea</taxon>
        <taxon>Rhabditida</taxon>
        <taxon>Rhabditina</taxon>
        <taxon>Rhabditomorpha</taxon>
        <taxon>Rhabditoidea</taxon>
        <taxon>Rhabditidae</taxon>
        <taxon>Peloderinae</taxon>
        <taxon>Caenorhabditis</taxon>
    </lineage>
</organism>
<dbReference type="WBParaSite" id="Csp11.Scaffold574.g4368.t1">
    <property type="protein sequence ID" value="Csp11.Scaffold574.g4368.t1"/>
    <property type="gene ID" value="Csp11.Scaffold574.g4368"/>
</dbReference>